<comment type="similarity">
    <text evidence="2 12">Belongs to the ISN1 family.</text>
</comment>
<dbReference type="GO" id="GO:0005524">
    <property type="term" value="F:ATP binding"/>
    <property type="evidence" value="ECO:0007669"/>
    <property type="project" value="UniProtKB-KW"/>
</dbReference>
<dbReference type="SUPFAM" id="SSF56784">
    <property type="entry name" value="HAD-like"/>
    <property type="match status" value="1"/>
</dbReference>
<comment type="subunit">
    <text evidence="3 12">Homotetramer.</text>
</comment>
<evidence type="ECO:0000256" key="12">
    <source>
        <dbReference type="PIRNR" id="PIRNR028836"/>
    </source>
</evidence>
<dbReference type="GO" id="GO:0006190">
    <property type="term" value="P:inosine salvage"/>
    <property type="evidence" value="ECO:0007669"/>
    <property type="project" value="InterPro"/>
</dbReference>
<dbReference type="EMBL" id="JAPEUY010000001">
    <property type="protein sequence ID" value="KAJ4377678.1"/>
    <property type="molecule type" value="Genomic_DNA"/>
</dbReference>
<dbReference type="PIRSF" id="PIRSF028836">
    <property type="entry name" value="ISN1"/>
    <property type="match status" value="1"/>
</dbReference>
<dbReference type="GO" id="GO:0000287">
    <property type="term" value="F:magnesium ion binding"/>
    <property type="evidence" value="ECO:0007669"/>
    <property type="project" value="InterPro"/>
</dbReference>
<keyword evidence="10 12" id="KW-0546">Nucleotide metabolism</keyword>
<evidence type="ECO:0000313" key="13">
    <source>
        <dbReference type="EMBL" id="KAJ4377678.1"/>
    </source>
</evidence>
<dbReference type="GO" id="GO:0071592">
    <property type="term" value="P:nicotinic acid riboside biosynthetic process"/>
    <property type="evidence" value="ECO:0007669"/>
    <property type="project" value="TreeGrafter"/>
</dbReference>
<comment type="caution">
    <text evidence="13">The sequence shown here is derived from an EMBL/GenBank/DDBJ whole genome shotgun (WGS) entry which is preliminary data.</text>
</comment>
<keyword evidence="6" id="KW-0547">Nucleotide-binding</keyword>
<dbReference type="InterPro" id="IPR009453">
    <property type="entry name" value="ISN1"/>
</dbReference>
<evidence type="ECO:0000256" key="11">
    <source>
        <dbReference type="ARBA" id="ARBA00047413"/>
    </source>
</evidence>
<comment type="cofactor">
    <cofactor evidence="1 12">
        <name>Mg(2+)</name>
        <dbReference type="ChEBI" id="CHEBI:18420"/>
    </cofactor>
</comment>
<protein>
    <recommendedName>
        <fullName evidence="4 12">IMP-specific 5'-nucleotidase 1</fullName>
        <ecNumber evidence="12">3.1.3.-</ecNumber>
    </recommendedName>
</protein>
<dbReference type="AlphaFoldDB" id="A0A9W9CS20"/>
<dbReference type="OrthoDB" id="185373at2759"/>
<evidence type="ECO:0000256" key="7">
    <source>
        <dbReference type="ARBA" id="ARBA00022801"/>
    </source>
</evidence>
<comment type="function">
    <text evidence="12">IMP-specific 5'-nucleotidase involved in IMP (inositol monophosphate) degradation.</text>
</comment>
<dbReference type="PANTHER" id="PTHR28213">
    <property type="entry name" value="IMP-SPECIFIC 5'-NUCLEOTIDASE 1"/>
    <property type="match status" value="1"/>
</dbReference>
<dbReference type="Pfam" id="PF06437">
    <property type="entry name" value="ISN1"/>
    <property type="match status" value="1"/>
</dbReference>
<evidence type="ECO:0000256" key="5">
    <source>
        <dbReference type="ARBA" id="ARBA00022723"/>
    </source>
</evidence>
<dbReference type="Proteomes" id="UP001140560">
    <property type="component" value="Unassembled WGS sequence"/>
</dbReference>
<evidence type="ECO:0000256" key="2">
    <source>
        <dbReference type="ARBA" id="ARBA00005307"/>
    </source>
</evidence>
<gene>
    <name evidence="13" type="primary">ISN1</name>
    <name evidence="13" type="ORF">N0V83_000506</name>
</gene>
<reference evidence="13" key="1">
    <citation type="submission" date="2022-10" db="EMBL/GenBank/DDBJ databases">
        <title>Tapping the CABI collections for fungal endophytes: first genome assemblies for Collariella, Neodidymelliopsis, Ascochyta clinopodiicola, Didymella pomorum, Didymosphaeria variabile, Neocosmospora piperis and Neocucurbitaria cava.</title>
        <authorList>
            <person name="Hill R."/>
        </authorList>
    </citation>
    <scope>NUCLEOTIDE SEQUENCE</scope>
    <source>
        <strain evidence="13">IMI 356814</strain>
    </source>
</reference>
<keyword evidence="5" id="KW-0479">Metal-binding</keyword>
<dbReference type="PANTHER" id="PTHR28213:SF1">
    <property type="entry name" value="IMP-SPECIFIC 5'-NUCLEOTIDASE 1"/>
    <property type="match status" value="1"/>
</dbReference>
<evidence type="ECO:0000256" key="4">
    <source>
        <dbReference type="ARBA" id="ARBA00015544"/>
    </source>
</evidence>
<sequence length="429" mass="48294">MDQSKITHYDAYIPVPDIHEGLLAVPFVLHSHPTAVFEPDGESVDHQANIAQRRYAEIMRDVEEIINDHSKPIFVSLISNYGKARILEAGKPDRSKLKLLVPSVANFFTPLALHDAFIWQDQRRFISHRRFVPPSFNDIRLVLNTAQVMSLVRGGPLDLVTFDGDVTLYDDGQCLTPENPVIPKILHLMRRGSKIGIVTAAGYTAAKRYYERLFGLLNAIQASDLPLELKQNLIVMGGESNFCFKFDGNSPDMLKLVPREEWLLKEMLLWHESDITELLDLAEASLKDTVRNFRMEALVVRKERAVGIIPKGGHKFCRETLEETVLIVQKILEISEVGQRLPFCAFNGGNDVFVDIGDKSWGVLACQRIFGGIEGGKTLHVGDQFLSAGANDFKARLACTTAWIANPQETCQLLDEIAELDEMQQRKKR</sequence>
<accession>A0A9W9CS20</accession>
<keyword evidence="14" id="KW-1185">Reference proteome</keyword>
<evidence type="ECO:0000256" key="9">
    <source>
        <dbReference type="ARBA" id="ARBA00022842"/>
    </source>
</evidence>
<evidence type="ECO:0000256" key="10">
    <source>
        <dbReference type="ARBA" id="ARBA00023080"/>
    </source>
</evidence>
<evidence type="ECO:0000256" key="6">
    <source>
        <dbReference type="ARBA" id="ARBA00022741"/>
    </source>
</evidence>
<dbReference type="EC" id="3.1.3.-" evidence="12"/>
<comment type="catalytic activity">
    <reaction evidence="11">
        <text>IMP + H2O = inosine + phosphate</text>
        <dbReference type="Rhea" id="RHEA:27718"/>
        <dbReference type="ChEBI" id="CHEBI:15377"/>
        <dbReference type="ChEBI" id="CHEBI:17596"/>
        <dbReference type="ChEBI" id="CHEBI:43474"/>
        <dbReference type="ChEBI" id="CHEBI:58053"/>
        <dbReference type="EC" id="3.1.3.99"/>
    </reaction>
</comment>
<dbReference type="GO" id="GO:0009117">
    <property type="term" value="P:nucleotide metabolic process"/>
    <property type="evidence" value="ECO:0007669"/>
    <property type="project" value="UniProtKB-KW"/>
</dbReference>
<evidence type="ECO:0000313" key="14">
    <source>
        <dbReference type="Proteomes" id="UP001140560"/>
    </source>
</evidence>
<keyword evidence="9 12" id="KW-0460">Magnesium</keyword>
<evidence type="ECO:0000256" key="1">
    <source>
        <dbReference type="ARBA" id="ARBA00001946"/>
    </source>
</evidence>
<name>A0A9W9CS20_9PLEO</name>
<dbReference type="GO" id="GO:0071590">
    <property type="term" value="P:nicotinamide riboside biosynthetic process"/>
    <property type="evidence" value="ECO:0007669"/>
    <property type="project" value="TreeGrafter"/>
</dbReference>
<keyword evidence="8" id="KW-0067">ATP-binding</keyword>
<evidence type="ECO:0000256" key="8">
    <source>
        <dbReference type="ARBA" id="ARBA00022840"/>
    </source>
</evidence>
<keyword evidence="7 12" id="KW-0378">Hydrolase</keyword>
<evidence type="ECO:0000256" key="3">
    <source>
        <dbReference type="ARBA" id="ARBA00011881"/>
    </source>
</evidence>
<organism evidence="13 14">
    <name type="scientific">Neocucurbitaria cava</name>
    <dbReference type="NCBI Taxonomy" id="798079"/>
    <lineage>
        <taxon>Eukaryota</taxon>
        <taxon>Fungi</taxon>
        <taxon>Dikarya</taxon>
        <taxon>Ascomycota</taxon>
        <taxon>Pezizomycotina</taxon>
        <taxon>Dothideomycetes</taxon>
        <taxon>Pleosporomycetidae</taxon>
        <taxon>Pleosporales</taxon>
        <taxon>Pleosporineae</taxon>
        <taxon>Cucurbitariaceae</taxon>
        <taxon>Neocucurbitaria</taxon>
    </lineage>
</organism>
<proteinExistence type="inferred from homology"/>
<dbReference type="GO" id="GO:0008253">
    <property type="term" value="F:5'-nucleotidase activity"/>
    <property type="evidence" value="ECO:0007669"/>
    <property type="project" value="InterPro"/>
</dbReference>
<dbReference type="InterPro" id="IPR036412">
    <property type="entry name" value="HAD-like_sf"/>
</dbReference>